<name>E5XTV3_SEGRC</name>
<dbReference type="Gene3D" id="3.30.530.20">
    <property type="match status" value="1"/>
</dbReference>
<dbReference type="Proteomes" id="UP000004816">
    <property type="component" value="Unassembled WGS sequence"/>
</dbReference>
<comment type="caution">
    <text evidence="1">The sequence shown here is derived from an EMBL/GenBank/DDBJ whole genome shotgun (WGS) entry which is preliminary data.</text>
</comment>
<dbReference type="eggNOG" id="COG0500">
    <property type="taxonomic scope" value="Bacteria"/>
</dbReference>
<dbReference type="InterPro" id="IPR019587">
    <property type="entry name" value="Polyketide_cyclase/dehydratase"/>
</dbReference>
<protein>
    <recommendedName>
        <fullName evidence="3">SRPBCC family protein</fullName>
    </recommendedName>
</protein>
<gene>
    <name evidence="1" type="ORF">HMPREF9336_02925</name>
</gene>
<dbReference type="InterPro" id="IPR023393">
    <property type="entry name" value="START-like_dom_sf"/>
</dbReference>
<dbReference type="Pfam" id="PF10604">
    <property type="entry name" value="Polyketide_cyc2"/>
    <property type="match status" value="1"/>
</dbReference>
<keyword evidence="2" id="KW-1185">Reference proteome</keyword>
<dbReference type="HOGENOM" id="CLU_132575_0_0_11"/>
<evidence type="ECO:0008006" key="3">
    <source>
        <dbReference type="Google" id="ProtNLM"/>
    </source>
</evidence>
<dbReference type="EMBL" id="ACZI02000001">
    <property type="protein sequence ID" value="EFV12233.1"/>
    <property type="molecule type" value="Genomic_DNA"/>
</dbReference>
<dbReference type="STRING" id="679197.HMPREF9336_02925"/>
<dbReference type="SUPFAM" id="SSF55961">
    <property type="entry name" value="Bet v1-like"/>
    <property type="match status" value="1"/>
</dbReference>
<sequence>MPKGKEVDESFLRSGVELVRLNVRLGSSADEVWSDLTSPEGFDYVPGLKIRWTSPQPFGVGATRTATIGGSAKADERYFIWDNQARRKAFYVERFNAPGLNALAEDYRVAPDGSGSVFSWTIVVEPKLHFKLLGLISRPLAGAALKRVFVKRFGAPAR</sequence>
<dbReference type="AlphaFoldDB" id="E5XTV3"/>
<accession>E5XTV3</accession>
<reference evidence="1 2" key="1">
    <citation type="journal article" date="2011" name="Stand. Genomic Sci.">
        <title>High quality draft genome sequence of Segniliparus rugosus CDC 945(T)= (ATCC BAA-974(T)).</title>
        <authorList>
            <person name="Earl A.M."/>
            <person name="Desjardins C.A."/>
            <person name="Fitzgerald M.G."/>
            <person name="Arachchi H.M."/>
            <person name="Zeng Q."/>
            <person name="Mehta T."/>
            <person name="Griggs A."/>
            <person name="Birren B.W."/>
            <person name="Toney N.C."/>
            <person name="Carr J."/>
            <person name="Posey J."/>
            <person name="Butler W.R."/>
        </authorList>
    </citation>
    <scope>NUCLEOTIDE SEQUENCE [LARGE SCALE GENOMIC DNA]</scope>
    <source>
        <strain evidence="2">ATCC BAA-974 / DSM 45345 / CCUG 50838 / CIP 108380 / JCM 13579 / CDC 945</strain>
    </source>
</reference>
<dbReference type="RefSeq" id="WP_007471577.1">
    <property type="nucleotide sequence ID" value="NZ_KI391953.1"/>
</dbReference>
<proteinExistence type="predicted"/>
<dbReference type="OrthoDB" id="581838at2"/>
<evidence type="ECO:0000313" key="2">
    <source>
        <dbReference type="Proteomes" id="UP000004816"/>
    </source>
</evidence>
<organism evidence="1 2">
    <name type="scientific">Segniliparus rugosus (strain ATCC BAA-974 / DSM 45345 / CCUG 50838 / CIP 108380 / JCM 13579 / CDC 945)</name>
    <dbReference type="NCBI Taxonomy" id="679197"/>
    <lineage>
        <taxon>Bacteria</taxon>
        <taxon>Bacillati</taxon>
        <taxon>Actinomycetota</taxon>
        <taxon>Actinomycetes</taxon>
        <taxon>Mycobacteriales</taxon>
        <taxon>Segniliparaceae</taxon>
        <taxon>Segniliparus</taxon>
    </lineage>
</organism>
<evidence type="ECO:0000313" key="1">
    <source>
        <dbReference type="EMBL" id="EFV12233.1"/>
    </source>
</evidence>